<comment type="subcellular location">
    <subcellularLocation>
        <location evidence="1">Mitochondrion membrane</location>
        <topology evidence="1">Multi-pass membrane protein</topology>
    </subcellularLocation>
</comment>
<evidence type="ECO:0000256" key="10">
    <source>
        <dbReference type="ARBA" id="ARBA00022989"/>
    </source>
</evidence>
<feature type="transmembrane region" description="Helical" evidence="16">
    <location>
        <begin position="49"/>
        <end position="73"/>
    </location>
</feature>
<feature type="transmembrane region" description="Helical" evidence="16">
    <location>
        <begin position="85"/>
        <end position="106"/>
    </location>
</feature>
<keyword evidence="6" id="KW-0679">Respiratory chain</keyword>
<keyword evidence="9" id="KW-0249">Electron transport</keyword>
<evidence type="ECO:0000256" key="13">
    <source>
        <dbReference type="ARBA" id="ARBA00023136"/>
    </source>
</evidence>
<proteinExistence type="inferred from homology"/>
<evidence type="ECO:0000256" key="6">
    <source>
        <dbReference type="ARBA" id="ARBA00022660"/>
    </source>
</evidence>
<reference evidence="18" key="1">
    <citation type="submission" date="2007-05" db="EMBL/GenBank/DDBJ databases">
        <title>The complete mitochondrial genome of Metaperipatus inae (Onychophora, Peripatopsidae).</title>
        <authorList>
            <person name="Braband A."/>
            <person name="Mayer G."/>
            <person name="Podsiadlowski L."/>
        </authorList>
    </citation>
    <scope>NUCLEOTIDE SEQUENCE</scope>
</reference>
<dbReference type="GeneID" id="6390797"/>
<sequence length="168" mass="20040">MLFSLMYFLMLYLGALFLSQAHPLMMSIMIIMQTIIVCLIIGTQYMDFWYSYILFLIFIGGLLVLFIYISSLAENETFSFKKSWYMKYIGMSFIFLFLYFYVYILLKLYNKDSNMFLMVIKGLNVYQSYIYSENLIKIILFLTLYLLFCLIVVTSICQIIKGPLRQKF</sequence>
<feature type="signal peptide" evidence="17">
    <location>
        <begin position="1"/>
        <end position="21"/>
    </location>
</feature>
<evidence type="ECO:0000256" key="15">
    <source>
        <dbReference type="ARBA" id="ARBA00049551"/>
    </source>
</evidence>
<evidence type="ECO:0000256" key="11">
    <source>
        <dbReference type="ARBA" id="ARBA00023027"/>
    </source>
</evidence>
<keyword evidence="8" id="KW-1278">Translocase</keyword>
<organism evidence="18">
    <name type="scientific">Metaperipatus inae</name>
    <dbReference type="NCBI Taxonomy" id="444703"/>
    <lineage>
        <taxon>Eukaryota</taxon>
        <taxon>Metazoa</taxon>
        <taxon>Ecdysozoa</taxon>
        <taxon>Onychophora</taxon>
        <taxon>Udeonychophora</taxon>
        <taxon>Euonychophora</taxon>
        <taxon>Peripatopsidae</taxon>
        <taxon>Metaperipatus</taxon>
    </lineage>
</organism>
<feature type="transmembrane region" description="Helical" evidence="16">
    <location>
        <begin position="138"/>
        <end position="160"/>
    </location>
</feature>
<feature type="chain" id="PRO_5002786766" description="NADH-ubiquinone oxidoreductase chain 6" evidence="17">
    <location>
        <begin position="22"/>
        <end position="168"/>
    </location>
</feature>
<comment type="catalytic activity">
    <reaction evidence="15">
        <text>a ubiquinone + NADH + 5 H(+)(in) = a ubiquinol + NAD(+) + 4 H(+)(out)</text>
        <dbReference type="Rhea" id="RHEA:29091"/>
        <dbReference type="Rhea" id="RHEA-COMP:9565"/>
        <dbReference type="Rhea" id="RHEA-COMP:9566"/>
        <dbReference type="ChEBI" id="CHEBI:15378"/>
        <dbReference type="ChEBI" id="CHEBI:16389"/>
        <dbReference type="ChEBI" id="CHEBI:17976"/>
        <dbReference type="ChEBI" id="CHEBI:57540"/>
        <dbReference type="ChEBI" id="CHEBI:57945"/>
        <dbReference type="EC" id="7.1.1.2"/>
    </reaction>
</comment>
<dbReference type="RefSeq" id="YP_001974538.1">
    <property type="nucleotide sequence ID" value="NC_010961.1"/>
</dbReference>
<dbReference type="GO" id="GO:0008137">
    <property type="term" value="F:NADH dehydrogenase (ubiquinone) activity"/>
    <property type="evidence" value="ECO:0007669"/>
    <property type="project" value="UniProtKB-EC"/>
</dbReference>
<dbReference type="EMBL" id="EF624055">
    <property type="protein sequence ID" value="ABQ95569.1"/>
    <property type="molecule type" value="Genomic_DNA"/>
</dbReference>
<dbReference type="InterPro" id="IPR050269">
    <property type="entry name" value="ComplexI_Subunit6"/>
</dbReference>
<keyword evidence="5" id="KW-0813">Transport</keyword>
<evidence type="ECO:0000256" key="3">
    <source>
        <dbReference type="ARBA" id="ARBA00012944"/>
    </source>
</evidence>
<protein>
    <recommendedName>
        <fullName evidence="4">NADH-ubiquinone oxidoreductase chain 6</fullName>
        <ecNumber evidence="3">7.1.1.2</ecNumber>
    </recommendedName>
    <alternativeName>
        <fullName evidence="14">NADH dehydrogenase subunit 6</fullName>
    </alternativeName>
</protein>
<dbReference type="CTD" id="4541"/>
<evidence type="ECO:0000256" key="1">
    <source>
        <dbReference type="ARBA" id="ARBA00004225"/>
    </source>
</evidence>
<evidence type="ECO:0000256" key="17">
    <source>
        <dbReference type="SAM" id="SignalP"/>
    </source>
</evidence>
<comment type="similarity">
    <text evidence="2">Belongs to the complex I subunit 6 family.</text>
</comment>
<evidence type="ECO:0000256" key="4">
    <source>
        <dbReference type="ARBA" id="ARBA00021095"/>
    </source>
</evidence>
<dbReference type="AlphaFoldDB" id="B3F5L1"/>
<name>B3F5L1_9BILA</name>
<evidence type="ECO:0000256" key="16">
    <source>
        <dbReference type="SAM" id="Phobius"/>
    </source>
</evidence>
<evidence type="ECO:0000256" key="12">
    <source>
        <dbReference type="ARBA" id="ARBA00023128"/>
    </source>
</evidence>
<keyword evidence="13 16" id="KW-0472">Membrane</keyword>
<evidence type="ECO:0000256" key="8">
    <source>
        <dbReference type="ARBA" id="ARBA00022967"/>
    </source>
</evidence>
<evidence type="ECO:0000256" key="2">
    <source>
        <dbReference type="ARBA" id="ARBA00005698"/>
    </source>
</evidence>
<evidence type="ECO:0000256" key="7">
    <source>
        <dbReference type="ARBA" id="ARBA00022692"/>
    </source>
</evidence>
<evidence type="ECO:0000313" key="18">
    <source>
        <dbReference type="EMBL" id="ABQ95569.1"/>
    </source>
</evidence>
<keyword evidence="17" id="KW-0732">Signal</keyword>
<gene>
    <name evidence="18" type="primary">ND6</name>
</gene>
<dbReference type="GO" id="GO:0031966">
    <property type="term" value="C:mitochondrial membrane"/>
    <property type="evidence" value="ECO:0007669"/>
    <property type="project" value="UniProtKB-SubCell"/>
</dbReference>
<evidence type="ECO:0000256" key="9">
    <source>
        <dbReference type="ARBA" id="ARBA00022982"/>
    </source>
</evidence>
<keyword evidence="11" id="KW-0520">NAD</keyword>
<geneLocation type="mitochondrion" evidence="18"/>
<keyword evidence="7 16" id="KW-0812">Transmembrane</keyword>
<dbReference type="PANTHER" id="PTHR11435:SF1">
    <property type="entry name" value="NADH-UBIQUINONE OXIDOREDUCTASE CHAIN 6"/>
    <property type="match status" value="1"/>
</dbReference>
<keyword evidence="12 18" id="KW-0496">Mitochondrion</keyword>
<evidence type="ECO:0000256" key="14">
    <source>
        <dbReference type="ARBA" id="ARBA00031019"/>
    </source>
</evidence>
<keyword evidence="10 16" id="KW-1133">Transmembrane helix</keyword>
<dbReference type="PANTHER" id="PTHR11435">
    <property type="entry name" value="NADH UBIQUINONE OXIDOREDUCTASE SUBUNIT ND6"/>
    <property type="match status" value="1"/>
</dbReference>
<accession>B3F5L1</accession>
<dbReference type="EC" id="7.1.1.2" evidence="3"/>
<feature type="transmembrane region" description="Helical" evidence="16">
    <location>
        <begin position="20"/>
        <end position="42"/>
    </location>
</feature>
<evidence type="ECO:0000256" key="5">
    <source>
        <dbReference type="ARBA" id="ARBA00022448"/>
    </source>
</evidence>